<dbReference type="GO" id="GO:0006281">
    <property type="term" value="P:DNA repair"/>
    <property type="evidence" value="ECO:0007669"/>
    <property type="project" value="UniProtKB-KW"/>
</dbReference>
<dbReference type="AlphaFoldDB" id="A0A8T4C677"/>
<keyword evidence="8" id="KW-0238">DNA-binding</keyword>
<evidence type="ECO:0000256" key="7">
    <source>
        <dbReference type="ARBA" id="ARBA00022842"/>
    </source>
</evidence>
<evidence type="ECO:0000256" key="3">
    <source>
        <dbReference type="ARBA" id="ARBA00022723"/>
    </source>
</evidence>
<reference evidence="12" key="1">
    <citation type="submission" date="2019-03" db="EMBL/GenBank/DDBJ databases">
        <title>Lake Tanganyika Metagenome-Assembled Genomes (MAGs).</title>
        <authorList>
            <person name="Tran P."/>
        </authorList>
    </citation>
    <scope>NUCLEOTIDE SEQUENCE</scope>
    <source>
        <strain evidence="12">M_DeepCast_50m_m2_156</strain>
    </source>
</reference>
<keyword evidence="5" id="KW-0227">DNA damage</keyword>
<dbReference type="Pfam" id="PF01870">
    <property type="entry name" value="Hjc"/>
    <property type="match status" value="1"/>
</dbReference>
<dbReference type="GO" id="GO:0006310">
    <property type="term" value="P:DNA recombination"/>
    <property type="evidence" value="ECO:0007669"/>
    <property type="project" value="UniProtKB-KW"/>
</dbReference>
<keyword evidence="7" id="KW-0460">Magnesium</keyword>
<evidence type="ECO:0000256" key="1">
    <source>
        <dbReference type="ARBA" id="ARBA00001946"/>
    </source>
</evidence>
<comment type="caution">
    <text evidence="12">The sequence shown here is derived from an EMBL/GenBank/DDBJ whole genome shotgun (WGS) entry which is preliminary data.</text>
</comment>
<dbReference type="Proteomes" id="UP000774699">
    <property type="component" value="Unassembled WGS sequence"/>
</dbReference>
<evidence type="ECO:0000256" key="9">
    <source>
        <dbReference type="ARBA" id="ARBA00023172"/>
    </source>
</evidence>
<evidence type="ECO:0000313" key="13">
    <source>
        <dbReference type="Proteomes" id="UP000774699"/>
    </source>
</evidence>
<organism evidence="12 13">
    <name type="scientific">Candidatus Iainarchaeum sp</name>
    <dbReference type="NCBI Taxonomy" id="3101447"/>
    <lineage>
        <taxon>Archaea</taxon>
        <taxon>Candidatus Iainarchaeota</taxon>
        <taxon>Candidatus Iainarchaeia</taxon>
        <taxon>Candidatus Iainarchaeales</taxon>
        <taxon>Candidatus Iainarchaeaceae</taxon>
        <taxon>Candidatus Iainarchaeum</taxon>
    </lineage>
</organism>
<evidence type="ECO:0000256" key="5">
    <source>
        <dbReference type="ARBA" id="ARBA00022763"/>
    </source>
</evidence>
<keyword evidence="4" id="KW-0255">Endonuclease</keyword>
<dbReference type="GO" id="GO:0046872">
    <property type="term" value="F:metal ion binding"/>
    <property type="evidence" value="ECO:0007669"/>
    <property type="project" value="UniProtKB-KW"/>
</dbReference>
<comment type="catalytic activity">
    <reaction evidence="11">
        <text>Endonucleolytic cleavage at a junction such as a reciprocal single-stranded crossover between two homologous DNA duplexes (Holliday junction).</text>
        <dbReference type="EC" id="3.1.21.10"/>
    </reaction>
</comment>
<dbReference type="GO" id="GO:0003677">
    <property type="term" value="F:DNA binding"/>
    <property type="evidence" value="ECO:0007669"/>
    <property type="project" value="UniProtKB-KW"/>
</dbReference>
<keyword evidence="9" id="KW-0233">DNA recombination</keyword>
<evidence type="ECO:0008006" key="14">
    <source>
        <dbReference type="Google" id="ProtNLM"/>
    </source>
</evidence>
<accession>A0A8T4C677</accession>
<dbReference type="PANTHER" id="PTHR39651">
    <property type="entry name" value="HOLLIDAY JUNCTION RESOLVASE HJC"/>
    <property type="match status" value="1"/>
</dbReference>
<keyword evidence="3" id="KW-0479">Metal-binding</keyword>
<keyword evidence="2" id="KW-0540">Nuclease</keyword>
<sequence length="141" mass="16010">MTHYNKGANAERELLHTLYLAGMAVCRAAGSGKGKDTIPTPDAIALMQGKIYAFECKAWKADNLHISHTQMNDLEKWCNLAGAELVIAWKIPRQGWRFMKKEDFHVNEKSYALNKEKAFQVGKKIEHFSVKPLTFNTEKQA</sequence>
<dbReference type="PANTHER" id="PTHR39651:SF1">
    <property type="entry name" value="HOLLIDAY JUNCTION RESOLVASE HJC"/>
    <property type="match status" value="1"/>
</dbReference>
<dbReference type="GO" id="GO:0008821">
    <property type="term" value="F:crossover junction DNA endonuclease activity"/>
    <property type="evidence" value="ECO:0007669"/>
    <property type="project" value="UniProtKB-EC"/>
</dbReference>
<dbReference type="InterPro" id="IPR014428">
    <property type="entry name" value="Hjc_arc"/>
</dbReference>
<keyword evidence="6" id="KW-0378">Hydrolase</keyword>
<dbReference type="SUPFAM" id="SSF52980">
    <property type="entry name" value="Restriction endonuclease-like"/>
    <property type="match status" value="1"/>
</dbReference>
<dbReference type="EMBL" id="VGJJ01000007">
    <property type="protein sequence ID" value="MBM3282032.1"/>
    <property type="molecule type" value="Genomic_DNA"/>
</dbReference>
<evidence type="ECO:0000256" key="10">
    <source>
        <dbReference type="ARBA" id="ARBA00023204"/>
    </source>
</evidence>
<dbReference type="Gene3D" id="3.40.1350.10">
    <property type="match status" value="1"/>
</dbReference>
<name>A0A8T4C677_9ARCH</name>
<evidence type="ECO:0000256" key="6">
    <source>
        <dbReference type="ARBA" id="ARBA00022801"/>
    </source>
</evidence>
<evidence type="ECO:0000256" key="8">
    <source>
        <dbReference type="ARBA" id="ARBA00023125"/>
    </source>
</evidence>
<comment type="cofactor">
    <cofactor evidence="1">
        <name>Mg(2+)</name>
        <dbReference type="ChEBI" id="CHEBI:18420"/>
    </cofactor>
</comment>
<keyword evidence="10" id="KW-0234">DNA repair</keyword>
<protein>
    <recommendedName>
        <fullName evidence="14">Holliday junction resolvase</fullName>
    </recommendedName>
</protein>
<evidence type="ECO:0000256" key="4">
    <source>
        <dbReference type="ARBA" id="ARBA00022759"/>
    </source>
</evidence>
<evidence type="ECO:0000256" key="2">
    <source>
        <dbReference type="ARBA" id="ARBA00022722"/>
    </source>
</evidence>
<evidence type="ECO:0000313" key="12">
    <source>
        <dbReference type="EMBL" id="MBM3282032.1"/>
    </source>
</evidence>
<evidence type="ECO:0000256" key="11">
    <source>
        <dbReference type="ARBA" id="ARBA00029354"/>
    </source>
</evidence>
<dbReference type="InterPro" id="IPR011335">
    <property type="entry name" value="Restrct_endonuc-II-like"/>
</dbReference>
<dbReference type="InterPro" id="IPR011856">
    <property type="entry name" value="tRNA_endonuc-like_dom_sf"/>
</dbReference>
<dbReference type="InterPro" id="IPR002732">
    <property type="entry name" value="Hjc"/>
</dbReference>
<dbReference type="PIRSF" id="PIRSF004985">
    <property type="entry name" value="Hlld_jn_rslvs_ar"/>
    <property type="match status" value="1"/>
</dbReference>
<proteinExistence type="predicted"/>
<gene>
    <name evidence="12" type="ORF">FJY86_01670</name>
</gene>
<dbReference type="NCBIfam" id="NF040854">
    <property type="entry name" value="Hol_resolv_Hjc"/>
    <property type="match status" value="1"/>
</dbReference>